<reference evidence="1 3" key="1">
    <citation type="submission" date="2015-01" db="EMBL/GenBank/DDBJ databases">
        <authorList>
            <person name="Guo J."/>
        </authorList>
    </citation>
    <scope>NUCLEOTIDE SEQUENCE [LARGE SCALE GENOMIC DNA]</scope>
    <source>
        <strain evidence="1 3">DSM 22147</strain>
    </source>
</reference>
<dbReference type="AlphaFoldDB" id="A0A0D6XPI5"/>
<dbReference type="EMBL" id="UHDT01000001">
    <property type="protein sequence ID" value="SUM58140.1"/>
    <property type="molecule type" value="Genomic_DNA"/>
</dbReference>
<dbReference type="Gene3D" id="3.40.50.300">
    <property type="entry name" value="P-loop containing nucleotide triphosphate hydrolases"/>
    <property type="match status" value="1"/>
</dbReference>
<reference evidence="2 4" key="2">
    <citation type="submission" date="2018-06" db="EMBL/GenBank/DDBJ databases">
        <authorList>
            <consortium name="Pathogen Informatics"/>
            <person name="Doyle S."/>
        </authorList>
    </citation>
    <scope>NUCLEOTIDE SEQUENCE [LARGE SCALE GENOMIC DNA]</scope>
    <source>
        <strain evidence="2 4">NCTC13832</strain>
    </source>
</reference>
<organism evidence="2 4">
    <name type="scientific">Staphylococcus microti</name>
    <dbReference type="NCBI Taxonomy" id="569857"/>
    <lineage>
        <taxon>Bacteria</taxon>
        <taxon>Bacillati</taxon>
        <taxon>Bacillota</taxon>
        <taxon>Bacilli</taxon>
        <taxon>Bacillales</taxon>
        <taxon>Staphylococcaceae</taxon>
        <taxon>Staphylococcus</taxon>
    </lineage>
</organism>
<gene>
    <name evidence="2" type="ORF">NCTC13832_01887</name>
    <name evidence="1" type="ORF">TP70_08145</name>
</gene>
<proteinExistence type="predicted"/>
<keyword evidence="3" id="KW-1185">Reference proteome</keyword>
<dbReference type="EMBL" id="JXWY01000054">
    <property type="protein sequence ID" value="KIX90340.1"/>
    <property type="molecule type" value="Genomic_DNA"/>
</dbReference>
<protein>
    <submittedName>
        <fullName evidence="2">Helicase</fullName>
    </submittedName>
</protein>
<dbReference type="STRING" id="569857.TP70_08145"/>
<evidence type="ECO:0000313" key="4">
    <source>
        <dbReference type="Proteomes" id="UP000254100"/>
    </source>
</evidence>
<sequence length="197" mass="23209">MLVMPIKARGSIQQYLGRLLRNLNDKEELRVYDYVDYAIPMFYKMYLKRLRTYKKLGYSLEEKEQSDLYKSTIVEGNHYSLLNKDLMNADEFVMMMPYLSHTEMDQLINISLKSKAKKYICISKKAANIMKNRLHEIEACGFQIIINQQVNQNIIIIDKKLVWTIPLATKEDHVSQISLRLYSEEIAGRLLKYAKEV</sequence>
<evidence type="ECO:0000313" key="2">
    <source>
        <dbReference type="EMBL" id="SUM58140.1"/>
    </source>
</evidence>
<keyword evidence="2" id="KW-0067">ATP-binding</keyword>
<dbReference type="InterPro" id="IPR027417">
    <property type="entry name" value="P-loop_NTPase"/>
</dbReference>
<keyword evidence="2" id="KW-0547">Nucleotide-binding</keyword>
<keyword evidence="2" id="KW-0378">Hydrolase</keyword>
<dbReference type="Proteomes" id="UP000032366">
    <property type="component" value="Unassembled WGS sequence"/>
</dbReference>
<name>A0A0D6XPI5_9STAP</name>
<dbReference type="Proteomes" id="UP000254100">
    <property type="component" value="Unassembled WGS sequence"/>
</dbReference>
<keyword evidence="2" id="KW-0347">Helicase</keyword>
<dbReference type="GO" id="GO:0004386">
    <property type="term" value="F:helicase activity"/>
    <property type="evidence" value="ECO:0007669"/>
    <property type="project" value="UniProtKB-KW"/>
</dbReference>
<evidence type="ECO:0000313" key="1">
    <source>
        <dbReference type="EMBL" id="KIX90340.1"/>
    </source>
</evidence>
<evidence type="ECO:0000313" key="3">
    <source>
        <dbReference type="Proteomes" id="UP000032366"/>
    </source>
</evidence>
<accession>A0A0D6XPI5</accession>